<sequence>MIDKKPGLLRLVYRSWNLVLSGARDKVPIEMALVTCFMPEQLTERQSYLGEIVSGCGGSIVDVAKLYATHINVFSRSLAASSPAIIENPVPLMALYNIYNTSWTLNTLLSVDGSVPVSVMQPGPFFEVLVPMIGTRALVAVLQGLASVPASSLGETMRWPWAQSVAGVIYLLVMVMLSSRARFRSALRRGIIPSLVLALAKEGDFRIVAGAFVRLVQEVLLPGTLWNKTIGWILHDLNAAIDVVSSHPLADSGAKQNYVWLVKATTVHFEVLNPPKVDDIRVVRHASCRDIRRCSVRASTRGGVLNAAPAARLPYTATAYARAEIGRLGIGRHVELIRTSPTTNCTTFATSSRLTTFDDLRSIISSSSTHR</sequence>
<proteinExistence type="predicted"/>
<organism evidence="1 2">
    <name type="scientific">Mycena chlorophos</name>
    <name type="common">Agaric fungus</name>
    <name type="synonym">Agaricus chlorophos</name>
    <dbReference type="NCBI Taxonomy" id="658473"/>
    <lineage>
        <taxon>Eukaryota</taxon>
        <taxon>Fungi</taxon>
        <taxon>Dikarya</taxon>
        <taxon>Basidiomycota</taxon>
        <taxon>Agaricomycotina</taxon>
        <taxon>Agaricomycetes</taxon>
        <taxon>Agaricomycetidae</taxon>
        <taxon>Agaricales</taxon>
        <taxon>Marasmiineae</taxon>
        <taxon>Mycenaceae</taxon>
        <taxon>Mycena</taxon>
    </lineage>
</organism>
<reference evidence="1" key="1">
    <citation type="submission" date="2014-09" db="EMBL/GenBank/DDBJ databases">
        <title>Genome sequence of the luminous mushroom Mycena chlorophos for searching fungal bioluminescence genes.</title>
        <authorList>
            <person name="Tanaka Y."/>
            <person name="Kasuga D."/>
            <person name="Oba Y."/>
            <person name="Hase S."/>
            <person name="Sato K."/>
            <person name="Oba Y."/>
            <person name="Sakakibara Y."/>
        </authorList>
    </citation>
    <scope>NUCLEOTIDE SEQUENCE</scope>
</reference>
<keyword evidence="2" id="KW-1185">Reference proteome</keyword>
<protein>
    <submittedName>
        <fullName evidence="1">Uncharacterized protein</fullName>
    </submittedName>
</protein>
<evidence type="ECO:0000313" key="1">
    <source>
        <dbReference type="EMBL" id="GAT57181.1"/>
    </source>
</evidence>
<dbReference type="EMBL" id="DF849406">
    <property type="protein sequence ID" value="GAT57181.1"/>
    <property type="molecule type" value="Genomic_DNA"/>
</dbReference>
<accession>A0ABQ0M1G6</accession>
<name>A0ABQ0M1G6_MYCCL</name>
<evidence type="ECO:0000313" key="2">
    <source>
        <dbReference type="Proteomes" id="UP000815677"/>
    </source>
</evidence>
<gene>
    <name evidence="1" type="ORF">MCHLO_13748</name>
</gene>
<dbReference type="Proteomes" id="UP000815677">
    <property type="component" value="Unassembled WGS sequence"/>
</dbReference>